<name>A0A3M8AZZ6_9BACL</name>
<proteinExistence type="predicted"/>
<evidence type="ECO:0000313" key="2">
    <source>
        <dbReference type="EMBL" id="RNB56748.1"/>
    </source>
</evidence>
<accession>A0A3M8AZZ6</accession>
<evidence type="ECO:0000256" key="1">
    <source>
        <dbReference type="SAM" id="MobiDB-lite"/>
    </source>
</evidence>
<dbReference type="AlphaFoldDB" id="A0A3M8AZZ6"/>
<gene>
    <name evidence="2" type="ORF">EB820_08835</name>
</gene>
<protein>
    <submittedName>
        <fullName evidence="2">Uncharacterized protein</fullName>
    </submittedName>
</protein>
<evidence type="ECO:0000313" key="3">
    <source>
        <dbReference type="Proteomes" id="UP000276178"/>
    </source>
</evidence>
<comment type="caution">
    <text evidence="2">The sequence shown here is derived from an EMBL/GenBank/DDBJ whole genome shotgun (WGS) entry which is preliminary data.</text>
</comment>
<feature type="region of interest" description="Disordered" evidence="1">
    <location>
        <begin position="1"/>
        <end position="32"/>
    </location>
</feature>
<dbReference type="EMBL" id="RHHN01000027">
    <property type="protein sequence ID" value="RNB56748.1"/>
    <property type="molecule type" value="Genomic_DNA"/>
</dbReference>
<organism evidence="2 3">
    <name type="scientific">Brevibacillus agri</name>
    <dbReference type="NCBI Taxonomy" id="51101"/>
    <lineage>
        <taxon>Bacteria</taxon>
        <taxon>Bacillati</taxon>
        <taxon>Bacillota</taxon>
        <taxon>Bacilli</taxon>
        <taxon>Bacillales</taxon>
        <taxon>Paenibacillaceae</taxon>
        <taxon>Brevibacillus</taxon>
    </lineage>
</organism>
<sequence length="63" mass="7137">MKWNVANTFRKQKKTPLVTGSPPSRHGSASHATVAGRLCPEGVFFSLRRLFLDQDVFSDDFHF</sequence>
<reference evidence="2 3" key="1">
    <citation type="submission" date="2018-10" db="EMBL/GenBank/DDBJ databases">
        <title>Phylogenomics of Brevibacillus.</title>
        <authorList>
            <person name="Dunlap C."/>
        </authorList>
    </citation>
    <scope>NUCLEOTIDE SEQUENCE [LARGE SCALE GENOMIC DNA]</scope>
    <source>
        <strain evidence="2 3">NRRL NRS 1219</strain>
    </source>
</reference>
<dbReference type="Proteomes" id="UP000276178">
    <property type="component" value="Unassembled WGS sequence"/>
</dbReference>